<accession>A0ABV1A219</accession>
<evidence type="ECO:0000313" key="1">
    <source>
        <dbReference type="EMBL" id="MEQ2311795.1"/>
    </source>
</evidence>
<proteinExistence type="predicted"/>
<name>A0ABV1A219_9TELE</name>
<comment type="caution">
    <text evidence="1">The sequence shown here is derived from an EMBL/GenBank/DDBJ whole genome shotgun (WGS) entry which is preliminary data.</text>
</comment>
<sequence>MQKNGGSGSKKNMPFQFFFICQLSKCHSAVVLLGDKCCQLGDASAKQNYFSPDMKTTTCSLVLNESVLLFFHQGFRQGEMNLLMYWLDLQDKGLSHKHCGCLNTEHIG</sequence>
<dbReference type="Proteomes" id="UP001469553">
    <property type="component" value="Unassembled WGS sequence"/>
</dbReference>
<gene>
    <name evidence="1" type="ORF">AMECASPLE_024229</name>
</gene>
<evidence type="ECO:0000313" key="2">
    <source>
        <dbReference type="Proteomes" id="UP001469553"/>
    </source>
</evidence>
<dbReference type="EMBL" id="JAHRIP010077526">
    <property type="protein sequence ID" value="MEQ2311795.1"/>
    <property type="molecule type" value="Genomic_DNA"/>
</dbReference>
<keyword evidence="2" id="KW-1185">Reference proteome</keyword>
<organism evidence="1 2">
    <name type="scientific">Ameca splendens</name>
    <dbReference type="NCBI Taxonomy" id="208324"/>
    <lineage>
        <taxon>Eukaryota</taxon>
        <taxon>Metazoa</taxon>
        <taxon>Chordata</taxon>
        <taxon>Craniata</taxon>
        <taxon>Vertebrata</taxon>
        <taxon>Euteleostomi</taxon>
        <taxon>Actinopterygii</taxon>
        <taxon>Neopterygii</taxon>
        <taxon>Teleostei</taxon>
        <taxon>Neoteleostei</taxon>
        <taxon>Acanthomorphata</taxon>
        <taxon>Ovalentaria</taxon>
        <taxon>Atherinomorphae</taxon>
        <taxon>Cyprinodontiformes</taxon>
        <taxon>Goodeidae</taxon>
        <taxon>Ameca</taxon>
    </lineage>
</organism>
<protein>
    <submittedName>
        <fullName evidence="1">Uncharacterized protein</fullName>
    </submittedName>
</protein>
<reference evidence="1 2" key="1">
    <citation type="submission" date="2021-06" db="EMBL/GenBank/DDBJ databases">
        <authorList>
            <person name="Palmer J.M."/>
        </authorList>
    </citation>
    <scope>NUCLEOTIDE SEQUENCE [LARGE SCALE GENOMIC DNA]</scope>
    <source>
        <strain evidence="1 2">AS_MEX2019</strain>
        <tissue evidence="1">Muscle</tissue>
    </source>
</reference>